<sequence length="520" mass="58630">MEAVFDIPEIQDRIGYFLCPSSVANCLRVSRQFQSWFLPVFWHTTRIGSSHHSSLPDEHHLQTYSSSIRQLSLHGFVPQSNVFKSTRHLAYISLSGNLGHPKKSDSIWAFYTTLILQSRATLKTIRLSTLEPAPSEGFWKALTSDAHSPLTRLKHLQVEDLNFDSSTIAQLFWQVCERIDTLEMENISFPWQDNQDEDWGWYGMGLVHQEPSEKATTANSTIADATLSLLSPSPRFAQLKALRIQGETPHMKPVDLLMTLIAQAPELRYLSWVLGKDDTFPAATFHQLADRDQTWRKLETLQLQSPKTGNITDPCIAAVLSSLLVVPPSAKGQLVGLENEYHGLRELRVSHSGFGNESMSALVRAHGSALMRTMEVLDVQSCEGVPSWMVQQLLESCPRLRILRATTLSIQDIVQGEPWVCDGLREMEVQLHEEVVQDETEDQKQHNYAEVRARLRRLTLLNKCFLGIPSLLDGSSTSTSTREPRPLEAESTMKNDKKVYAKHTKPTGKEDVVYAVVTES</sequence>
<name>A0A9P8A5J9_MORAP</name>
<dbReference type="Gene3D" id="3.80.10.10">
    <property type="entry name" value="Ribonuclease Inhibitor"/>
    <property type="match status" value="1"/>
</dbReference>
<gene>
    <name evidence="2" type="ORF">KVV02_004347</name>
</gene>
<dbReference type="EMBL" id="JAIFTL010000083">
    <property type="protein sequence ID" value="KAG9323930.1"/>
    <property type="molecule type" value="Genomic_DNA"/>
</dbReference>
<dbReference type="AlphaFoldDB" id="A0A9P8A5J9"/>
<dbReference type="Proteomes" id="UP000717515">
    <property type="component" value="Unassembled WGS sequence"/>
</dbReference>
<reference evidence="2" key="1">
    <citation type="submission" date="2021-07" db="EMBL/GenBank/DDBJ databases">
        <title>Draft genome of Mortierella alpina, strain LL118, isolated from an aspen leaf litter sample.</title>
        <authorList>
            <person name="Yang S."/>
            <person name="Vinatzer B.A."/>
        </authorList>
    </citation>
    <scope>NUCLEOTIDE SEQUENCE</scope>
    <source>
        <strain evidence="2">LL118</strain>
    </source>
</reference>
<proteinExistence type="predicted"/>
<feature type="compositionally biased region" description="Basic and acidic residues" evidence="1">
    <location>
        <begin position="482"/>
        <end position="499"/>
    </location>
</feature>
<dbReference type="InterPro" id="IPR032675">
    <property type="entry name" value="LRR_dom_sf"/>
</dbReference>
<protein>
    <submittedName>
        <fullName evidence="2">Uncharacterized protein</fullName>
    </submittedName>
</protein>
<feature type="region of interest" description="Disordered" evidence="1">
    <location>
        <begin position="475"/>
        <end position="504"/>
    </location>
</feature>
<evidence type="ECO:0000313" key="3">
    <source>
        <dbReference type="Proteomes" id="UP000717515"/>
    </source>
</evidence>
<evidence type="ECO:0000256" key="1">
    <source>
        <dbReference type="SAM" id="MobiDB-lite"/>
    </source>
</evidence>
<comment type="caution">
    <text evidence="2">The sequence shown here is derived from an EMBL/GenBank/DDBJ whole genome shotgun (WGS) entry which is preliminary data.</text>
</comment>
<dbReference type="SUPFAM" id="SSF52047">
    <property type="entry name" value="RNI-like"/>
    <property type="match status" value="1"/>
</dbReference>
<organism evidence="2 3">
    <name type="scientific">Mortierella alpina</name>
    <name type="common">Oleaginous fungus</name>
    <name type="synonym">Mortierella renispora</name>
    <dbReference type="NCBI Taxonomy" id="64518"/>
    <lineage>
        <taxon>Eukaryota</taxon>
        <taxon>Fungi</taxon>
        <taxon>Fungi incertae sedis</taxon>
        <taxon>Mucoromycota</taxon>
        <taxon>Mortierellomycotina</taxon>
        <taxon>Mortierellomycetes</taxon>
        <taxon>Mortierellales</taxon>
        <taxon>Mortierellaceae</taxon>
        <taxon>Mortierella</taxon>
    </lineage>
</organism>
<accession>A0A9P8A5J9</accession>
<evidence type="ECO:0000313" key="2">
    <source>
        <dbReference type="EMBL" id="KAG9323930.1"/>
    </source>
</evidence>